<feature type="non-terminal residue" evidence="1">
    <location>
        <position position="1"/>
    </location>
</feature>
<comment type="caution">
    <text evidence="1">The sequence shown here is derived from an EMBL/GenBank/DDBJ whole genome shotgun (WGS) entry which is preliminary data.</text>
</comment>
<dbReference type="EMBL" id="CAJVCH010095471">
    <property type="protein sequence ID" value="CAG7723083.1"/>
    <property type="molecule type" value="Genomic_DNA"/>
</dbReference>
<evidence type="ECO:0000313" key="2">
    <source>
        <dbReference type="Proteomes" id="UP000708208"/>
    </source>
</evidence>
<evidence type="ECO:0000313" key="1">
    <source>
        <dbReference type="EMBL" id="CAG7723083.1"/>
    </source>
</evidence>
<reference evidence="1" key="1">
    <citation type="submission" date="2021-06" db="EMBL/GenBank/DDBJ databases">
        <authorList>
            <person name="Hodson N. C."/>
            <person name="Mongue J. A."/>
            <person name="Jaron S. K."/>
        </authorList>
    </citation>
    <scope>NUCLEOTIDE SEQUENCE</scope>
</reference>
<organism evidence="1 2">
    <name type="scientific">Allacma fusca</name>
    <dbReference type="NCBI Taxonomy" id="39272"/>
    <lineage>
        <taxon>Eukaryota</taxon>
        <taxon>Metazoa</taxon>
        <taxon>Ecdysozoa</taxon>
        <taxon>Arthropoda</taxon>
        <taxon>Hexapoda</taxon>
        <taxon>Collembola</taxon>
        <taxon>Symphypleona</taxon>
        <taxon>Sminthuridae</taxon>
        <taxon>Allacma</taxon>
    </lineage>
</organism>
<dbReference type="AlphaFoldDB" id="A0A8J2JSR7"/>
<name>A0A8J2JSR7_9HEXA</name>
<keyword evidence="2" id="KW-1185">Reference proteome</keyword>
<sequence>THRKTLLIRVRYQELLELSALNRRI</sequence>
<proteinExistence type="predicted"/>
<gene>
    <name evidence="1" type="ORF">AFUS01_LOCUS12188</name>
</gene>
<accession>A0A8J2JSR7</accession>
<protein>
    <submittedName>
        <fullName evidence="1">Uncharacterized protein</fullName>
    </submittedName>
</protein>
<dbReference type="Proteomes" id="UP000708208">
    <property type="component" value="Unassembled WGS sequence"/>
</dbReference>